<protein>
    <submittedName>
        <fullName evidence="2">Uncharacterized protein</fullName>
    </submittedName>
</protein>
<accession>A0A0B4E7J3</accession>
<organism evidence="2 3">
    <name type="scientific">Fusobacterium necrophorum subsp. funduliforme B35</name>
    <dbReference type="NCBI Taxonomy" id="1226633"/>
    <lineage>
        <taxon>Bacteria</taxon>
        <taxon>Fusobacteriati</taxon>
        <taxon>Fusobacteriota</taxon>
        <taxon>Fusobacteriia</taxon>
        <taxon>Fusobacteriales</taxon>
        <taxon>Fusobacteriaceae</taxon>
        <taxon>Fusobacterium</taxon>
    </lineage>
</organism>
<dbReference type="EMBL" id="AUZI01000012">
    <property type="protein sequence ID" value="KID49463.1"/>
    <property type="molecule type" value="Genomic_DNA"/>
</dbReference>
<keyword evidence="1" id="KW-0175">Coiled coil</keyword>
<comment type="caution">
    <text evidence="2">The sequence shown here is derived from an EMBL/GenBank/DDBJ whole genome shotgun (WGS) entry which is preliminary data.</text>
</comment>
<dbReference type="PATRIC" id="fig|1226633.4.peg.964"/>
<evidence type="ECO:0000313" key="2">
    <source>
        <dbReference type="EMBL" id="KID49463.1"/>
    </source>
</evidence>
<name>A0A0B4E7J3_9FUSO</name>
<reference evidence="2 3" key="1">
    <citation type="submission" date="2013-08" db="EMBL/GenBank/DDBJ databases">
        <title>An opportunistic ruminal bacterium that causes liver abscesses in cattle.</title>
        <authorList>
            <person name="Benahmed F.H."/>
            <person name="Rasmussen M."/>
            <person name="Harbottle H."/>
            <person name="Soppet D."/>
            <person name="Nagaraja T.G."/>
            <person name="Davidson M."/>
        </authorList>
    </citation>
    <scope>NUCLEOTIDE SEQUENCE [LARGE SCALE GENOMIC DNA]</scope>
    <source>
        <strain evidence="2 3">B35</strain>
    </source>
</reference>
<gene>
    <name evidence="2" type="ORF">C095_04760</name>
</gene>
<proteinExistence type="predicted"/>
<dbReference type="Proteomes" id="UP000031184">
    <property type="component" value="Unassembled WGS sequence"/>
</dbReference>
<evidence type="ECO:0000313" key="3">
    <source>
        <dbReference type="Proteomes" id="UP000031184"/>
    </source>
</evidence>
<feature type="coiled-coil region" evidence="1">
    <location>
        <begin position="37"/>
        <end position="99"/>
    </location>
</feature>
<evidence type="ECO:0000256" key="1">
    <source>
        <dbReference type="SAM" id="Coils"/>
    </source>
</evidence>
<dbReference type="AlphaFoldDB" id="A0A0B4E7J3"/>
<sequence>MKEMVESYHNLFYNEKTFEEGGAMSLLNSLFGKKGTEKENLEKIEKLEEKLLGKEKEIERLILELETVNNSSKIKPRQLEIFEKNVKESREEVNRLNSVLKSFGIPVKKQYFKYKVELSKLYSASRFHEVLDFLSEKGYIFISDVPFSSLQEEIAALKNGEEALKRHADYLQDNYDWEIATYRNKGEKLSKIFGRGKKLAQFFSEYYLEYMDDLDRVDLNILTQYGCDEDFIREVQEKREQYYLEQREK</sequence>